<reference evidence="1 2" key="1">
    <citation type="submission" date="2021-04" db="EMBL/GenBank/DDBJ databases">
        <authorList>
            <person name="Ivanova A."/>
        </authorList>
    </citation>
    <scope>NUCLEOTIDE SEQUENCE [LARGE SCALE GENOMIC DNA]</scope>
    <source>
        <strain evidence="1 2">G18</strain>
    </source>
</reference>
<proteinExistence type="predicted"/>
<sequence>MKRHFYTDPLAAAWMAKHIGMRFGFFDERSDFREYEVPITGEDDWWRSDRGRFYVHPDSLHLLEPRIGDLLVETGRLPIARIVDSDVDYISFGHNIAMLFATEMLRKGRARIIQRDGKPFFWPELED</sequence>
<dbReference type="Proteomes" id="UP000676565">
    <property type="component" value="Unassembled WGS sequence"/>
</dbReference>
<dbReference type="RefSeq" id="WP_210658305.1">
    <property type="nucleotide sequence ID" value="NZ_JAGKQQ010000001.1"/>
</dbReference>
<protein>
    <submittedName>
        <fullName evidence="1">Uncharacterized protein</fullName>
    </submittedName>
</protein>
<gene>
    <name evidence="1" type="ORF">J8F10_24270</name>
</gene>
<evidence type="ECO:0000313" key="1">
    <source>
        <dbReference type="EMBL" id="MBP3958377.1"/>
    </source>
</evidence>
<accession>A0ABS5BY91</accession>
<comment type="caution">
    <text evidence="1">The sequence shown here is derived from an EMBL/GenBank/DDBJ whole genome shotgun (WGS) entry which is preliminary data.</text>
</comment>
<organism evidence="1 2">
    <name type="scientific">Gemmata palustris</name>
    <dbReference type="NCBI Taxonomy" id="2822762"/>
    <lineage>
        <taxon>Bacteria</taxon>
        <taxon>Pseudomonadati</taxon>
        <taxon>Planctomycetota</taxon>
        <taxon>Planctomycetia</taxon>
        <taxon>Gemmatales</taxon>
        <taxon>Gemmataceae</taxon>
        <taxon>Gemmata</taxon>
    </lineage>
</organism>
<keyword evidence="2" id="KW-1185">Reference proteome</keyword>
<name>A0ABS5BY91_9BACT</name>
<evidence type="ECO:0000313" key="2">
    <source>
        <dbReference type="Proteomes" id="UP000676565"/>
    </source>
</evidence>
<dbReference type="EMBL" id="JAGKQQ010000001">
    <property type="protein sequence ID" value="MBP3958377.1"/>
    <property type="molecule type" value="Genomic_DNA"/>
</dbReference>